<protein>
    <recommendedName>
        <fullName evidence="3">CdiI immunity protein domain-containing protein</fullName>
    </recommendedName>
</protein>
<keyword evidence="2" id="KW-1185">Reference proteome</keyword>
<evidence type="ECO:0008006" key="3">
    <source>
        <dbReference type="Google" id="ProtNLM"/>
    </source>
</evidence>
<accession>A0AAF1C3J6</accession>
<dbReference type="EMBL" id="CP138359">
    <property type="protein sequence ID" value="WPF82954.1"/>
    <property type="molecule type" value="Genomic_DNA"/>
</dbReference>
<name>A0AAF1C3J6_9MICO</name>
<dbReference type="Proteomes" id="UP001304340">
    <property type="component" value="Chromosome"/>
</dbReference>
<reference evidence="2" key="1">
    <citation type="submission" date="2023-11" db="EMBL/GenBank/DDBJ databases">
        <authorList>
            <person name="Helweg L.P."/>
            <person name="Kiel A."/>
            <person name="Hitz F."/>
            <person name="Ruckert-Reed C."/>
            <person name="Busche T."/>
            <person name="Kaltschmidt B."/>
            <person name="Kaltschmidt C."/>
        </authorList>
    </citation>
    <scope>NUCLEOTIDE SEQUENCE [LARGE SCALE GENOMIC DNA]</scope>
    <source>
        <strain evidence="2">4.1</strain>
    </source>
</reference>
<proteinExistence type="predicted"/>
<dbReference type="KEGG" id="sbil:SANBI_000589"/>
<sequence length="111" mass="12943">MGDAMKVLGDDAFNWWWIRRNWDLSIPTPRRESAMRIEETVYELSEDSFPAFRALVEGAESLDEALHVVEAFYEFLPWSKDGGGRFKRWLTGVAEGEPSFQKLIRMLDRDV</sequence>
<organism evidence="1 2">
    <name type="scientific">Sanguibacter biliveldensis</name>
    <dbReference type="NCBI Taxonomy" id="3030830"/>
    <lineage>
        <taxon>Bacteria</taxon>
        <taxon>Bacillati</taxon>
        <taxon>Actinomycetota</taxon>
        <taxon>Actinomycetes</taxon>
        <taxon>Micrococcales</taxon>
        <taxon>Sanguibacteraceae</taxon>
        <taxon>Sanguibacter</taxon>
    </lineage>
</organism>
<evidence type="ECO:0000313" key="2">
    <source>
        <dbReference type="Proteomes" id="UP001304340"/>
    </source>
</evidence>
<gene>
    <name evidence="1" type="ORF">SANBI_000589</name>
</gene>
<dbReference type="RefSeq" id="WP_319158770.1">
    <property type="nucleotide sequence ID" value="NZ_CP138359.1"/>
</dbReference>
<evidence type="ECO:0000313" key="1">
    <source>
        <dbReference type="EMBL" id="WPF82954.1"/>
    </source>
</evidence>
<dbReference type="AlphaFoldDB" id="A0AAF1C3J6"/>